<evidence type="ECO:0000256" key="1">
    <source>
        <dbReference type="SAM" id="MobiDB-lite"/>
    </source>
</evidence>
<feature type="region of interest" description="Disordered" evidence="1">
    <location>
        <begin position="222"/>
        <end position="267"/>
    </location>
</feature>
<gene>
    <name evidence="2" type="ORF">WJX73_008725</name>
</gene>
<dbReference type="EMBL" id="JALJOQ010000034">
    <property type="protein sequence ID" value="KAK9807129.1"/>
    <property type="molecule type" value="Genomic_DNA"/>
</dbReference>
<protein>
    <submittedName>
        <fullName evidence="2">Uncharacterized protein</fullName>
    </submittedName>
</protein>
<reference evidence="2 3" key="1">
    <citation type="journal article" date="2024" name="Nat. Commun.">
        <title>Phylogenomics reveals the evolutionary origins of lichenization in chlorophyte algae.</title>
        <authorList>
            <person name="Puginier C."/>
            <person name="Libourel C."/>
            <person name="Otte J."/>
            <person name="Skaloud P."/>
            <person name="Haon M."/>
            <person name="Grisel S."/>
            <person name="Petersen M."/>
            <person name="Berrin J.G."/>
            <person name="Delaux P.M."/>
            <person name="Dal Grande F."/>
            <person name="Keller J."/>
        </authorList>
    </citation>
    <scope>NUCLEOTIDE SEQUENCE [LARGE SCALE GENOMIC DNA]</scope>
    <source>
        <strain evidence="2 3">SAG 2036</strain>
    </source>
</reference>
<organism evidence="2 3">
    <name type="scientific">Symbiochloris irregularis</name>
    <dbReference type="NCBI Taxonomy" id="706552"/>
    <lineage>
        <taxon>Eukaryota</taxon>
        <taxon>Viridiplantae</taxon>
        <taxon>Chlorophyta</taxon>
        <taxon>core chlorophytes</taxon>
        <taxon>Trebouxiophyceae</taxon>
        <taxon>Trebouxiales</taxon>
        <taxon>Trebouxiaceae</taxon>
        <taxon>Symbiochloris</taxon>
    </lineage>
</organism>
<name>A0AAW1PBL8_9CHLO</name>
<evidence type="ECO:0000313" key="3">
    <source>
        <dbReference type="Proteomes" id="UP001465755"/>
    </source>
</evidence>
<dbReference type="AlphaFoldDB" id="A0AAW1PBL8"/>
<keyword evidence="3" id="KW-1185">Reference proteome</keyword>
<proteinExistence type="predicted"/>
<dbReference type="Proteomes" id="UP001465755">
    <property type="component" value="Unassembled WGS sequence"/>
</dbReference>
<sequence>MSEQHQEHVSHEPQHQEVYEVTDSTPAATRIAVLENEVSSLKSQLNQAQQQANMVPELLGLMARLAARYMPDENGNVSISLPVLSSTQQALFTAASRLLPVSSLGHHAPESPDEALAAAHAAGLSYPAADVSSGLADSPHPAMQHAADQLAQFLALQGGGAFDALKKRKSDGAPSFGRGAPGQKRFCPLCKNSDGTPTPLAGNHNATCPWCKKCWARKQQQQQQSQHHTNLSHHHQHQAEAMDHQQLPDSVNAASAAPQAMHISSMG</sequence>
<accession>A0AAW1PBL8</accession>
<comment type="caution">
    <text evidence="2">The sequence shown here is derived from an EMBL/GenBank/DDBJ whole genome shotgun (WGS) entry which is preliminary data.</text>
</comment>
<evidence type="ECO:0000313" key="2">
    <source>
        <dbReference type="EMBL" id="KAK9807129.1"/>
    </source>
</evidence>